<sequence length="75" mass="7861">MYSVKTLVTAAVATMFAGQALGIASDPYYACNCPNNCSHELGSSCKYFAGPSDNAPVVSGKCTNQPNDYLMCVPT</sequence>
<reference evidence="2" key="1">
    <citation type="journal article" date="2021" name="Nat. Commun.">
        <title>Genetic determinants of endophytism in the Arabidopsis root mycobiome.</title>
        <authorList>
            <person name="Mesny F."/>
            <person name="Miyauchi S."/>
            <person name="Thiergart T."/>
            <person name="Pickel B."/>
            <person name="Atanasova L."/>
            <person name="Karlsson M."/>
            <person name="Huettel B."/>
            <person name="Barry K.W."/>
            <person name="Haridas S."/>
            <person name="Chen C."/>
            <person name="Bauer D."/>
            <person name="Andreopoulos W."/>
            <person name="Pangilinan J."/>
            <person name="LaButti K."/>
            <person name="Riley R."/>
            <person name="Lipzen A."/>
            <person name="Clum A."/>
            <person name="Drula E."/>
            <person name="Henrissat B."/>
            <person name="Kohler A."/>
            <person name="Grigoriev I.V."/>
            <person name="Martin F.M."/>
            <person name="Hacquard S."/>
        </authorList>
    </citation>
    <scope>NUCLEOTIDE SEQUENCE</scope>
    <source>
        <strain evidence="2">MPI-CAGE-CH-0230</strain>
    </source>
</reference>
<evidence type="ECO:0000313" key="3">
    <source>
        <dbReference type="Proteomes" id="UP000756346"/>
    </source>
</evidence>
<proteinExistence type="predicted"/>
<gene>
    <name evidence="2" type="ORF">B0I36DRAFT_359931</name>
</gene>
<organism evidence="2 3">
    <name type="scientific">Microdochium trichocladiopsis</name>
    <dbReference type="NCBI Taxonomy" id="1682393"/>
    <lineage>
        <taxon>Eukaryota</taxon>
        <taxon>Fungi</taxon>
        <taxon>Dikarya</taxon>
        <taxon>Ascomycota</taxon>
        <taxon>Pezizomycotina</taxon>
        <taxon>Sordariomycetes</taxon>
        <taxon>Xylariomycetidae</taxon>
        <taxon>Xylariales</taxon>
        <taxon>Microdochiaceae</taxon>
        <taxon>Microdochium</taxon>
    </lineage>
</organism>
<name>A0A9P8YHP6_9PEZI</name>
<dbReference type="GeneID" id="70187761"/>
<dbReference type="RefSeq" id="XP_046017476.1">
    <property type="nucleotide sequence ID" value="XM_046158215.1"/>
</dbReference>
<dbReference type="OrthoDB" id="4466885at2759"/>
<protein>
    <submittedName>
        <fullName evidence="2">Uncharacterized protein</fullName>
    </submittedName>
</protein>
<comment type="caution">
    <text evidence="2">The sequence shown here is derived from an EMBL/GenBank/DDBJ whole genome shotgun (WGS) entry which is preliminary data.</text>
</comment>
<accession>A0A9P8YHP6</accession>
<evidence type="ECO:0000256" key="1">
    <source>
        <dbReference type="SAM" id="SignalP"/>
    </source>
</evidence>
<dbReference type="Proteomes" id="UP000756346">
    <property type="component" value="Unassembled WGS sequence"/>
</dbReference>
<keyword evidence="1" id="KW-0732">Signal</keyword>
<feature type="signal peptide" evidence="1">
    <location>
        <begin position="1"/>
        <end position="22"/>
    </location>
</feature>
<evidence type="ECO:0000313" key="2">
    <source>
        <dbReference type="EMBL" id="KAH7038355.1"/>
    </source>
</evidence>
<keyword evidence="3" id="KW-1185">Reference proteome</keyword>
<feature type="chain" id="PRO_5040393624" evidence="1">
    <location>
        <begin position="23"/>
        <end position="75"/>
    </location>
</feature>
<dbReference type="AlphaFoldDB" id="A0A9P8YHP6"/>
<dbReference type="EMBL" id="JAGTJQ010000002">
    <property type="protein sequence ID" value="KAH7038355.1"/>
    <property type="molecule type" value="Genomic_DNA"/>
</dbReference>